<dbReference type="Pfam" id="PF08448">
    <property type="entry name" value="PAS_4"/>
    <property type="match status" value="3"/>
</dbReference>
<dbReference type="EMBL" id="CP026309">
    <property type="protein sequence ID" value="AUV83414.1"/>
    <property type="molecule type" value="Genomic_DNA"/>
</dbReference>
<dbReference type="SMART" id="SM00091">
    <property type="entry name" value="PAS"/>
    <property type="match status" value="3"/>
</dbReference>
<feature type="domain" description="PAS" evidence="10">
    <location>
        <begin position="315"/>
        <end position="385"/>
    </location>
</feature>
<evidence type="ECO:0000256" key="4">
    <source>
        <dbReference type="ARBA" id="ARBA00022679"/>
    </source>
</evidence>
<evidence type="ECO:0000313" key="13">
    <source>
        <dbReference type="Proteomes" id="UP000236584"/>
    </source>
</evidence>
<evidence type="ECO:0000259" key="9">
    <source>
        <dbReference type="PROSITE" id="PS50110"/>
    </source>
</evidence>
<dbReference type="SUPFAM" id="SSF55785">
    <property type="entry name" value="PYP-like sensor domain (PAS domain)"/>
    <property type="match status" value="3"/>
</dbReference>
<dbReference type="InterPro" id="IPR029016">
    <property type="entry name" value="GAF-like_dom_sf"/>
</dbReference>
<feature type="domain" description="PAC" evidence="11">
    <location>
        <begin position="388"/>
        <end position="439"/>
    </location>
</feature>
<evidence type="ECO:0000259" key="8">
    <source>
        <dbReference type="PROSITE" id="PS50109"/>
    </source>
</evidence>
<dbReference type="Pfam" id="PF00512">
    <property type="entry name" value="HisKA"/>
    <property type="match status" value="1"/>
</dbReference>
<dbReference type="PANTHER" id="PTHR43304">
    <property type="entry name" value="PHYTOCHROME-LIKE PROTEIN CPH1"/>
    <property type="match status" value="1"/>
</dbReference>
<evidence type="ECO:0000259" key="11">
    <source>
        <dbReference type="PROSITE" id="PS50113"/>
    </source>
</evidence>
<dbReference type="GeneID" id="35594156"/>
<feature type="domain" description="Response regulatory" evidence="9">
    <location>
        <begin position="16"/>
        <end position="132"/>
    </location>
</feature>
<dbReference type="InterPro" id="IPR013656">
    <property type="entry name" value="PAS_4"/>
</dbReference>
<dbReference type="InterPro" id="IPR036890">
    <property type="entry name" value="HATPase_C_sf"/>
</dbReference>
<feature type="domain" description="PAC" evidence="11">
    <location>
        <begin position="628"/>
        <end position="680"/>
    </location>
</feature>
<name>A0A2I8VNG2_9EURY</name>
<dbReference type="Gene3D" id="1.10.287.130">
    <property type="match status" value="1"/>
</dbReference>
<dbReference type="InterPro" id="IPR003018">
    <property type="entry name" value="GAF"/>
</dbReference>
<feature type="region of interest" description="Disordered" evidence="7">
    <location>
        <begin position="1051"/>
        <end position="1070"/>
    </location>
</feature>
<dbReference type="InterPro" id="IPR000014">
    <property type="entry name" value="PAS"/>
</dbReference>
<dbReference type="InterPro" id="IPR003661">
    <property type="entry name" value="HisK_dim/P_dom"/>
</dbReference>
<keyword evidence="4" id="KW-0808">Transferase</keyword>
<dbReference type="Proteomes" id="UP000236584">
    <property type="component" value="Chromosome"/>
</dbReference>
<dbReference type="PROSITE" id="PS50110">
    <property type="entry name" value="RESPONSE_REGULATORY"/>
    <property type="match status" value="1"/>
</dbReference>
<dbReference type="RefSeq" id="WP_103427103.1">
    <property type="nucleotide sequence ID" value="NZ_CP026309.1"/>
</dbReference>
<feature type="domain" description="PAC" evidence="11">
    <location>
        <begin position="508"/>
        <end position="560"/>
    </location>
</feature>
<dbReference type="SUPFAM" id="SSF55874">
    <property type="entry name" value="ATPase domain of HSP90 chaperone/DNA topoisomerase II/histidine kinase"/>
    <property type="match status" value="1"/>
</dbReference>
<dbReference type="InterPro" id="IPR036097">
    <property type="entry name" value="HisK_dim/P_sf"/>
</dbReference>
<evidence type="ECO:0000256" key="5">
    <source>
        <dbReference type="ARBA" id="ARBA00022777"/>
    </source>
</evidence>
<feature type="domain" description="Histidine kinase" evidence="8">
    <location>
        <begin position="857"/>
        <end position="1053"/>
    </location>
</feature>
<dbReference type="SMART" id="SM00387">
    <property type="entry name" value="HATPase_c"/>
    <property type="match status" value="1"/>
</dbReference>
<dbReference type="Gene3D" id="3.40.50.2300">
    <property type="match status" value="1"/>
</dbReference>
<dbReference type="EC" id="2.7.13.3" evidence="2"/>
<evidence type="ECO:0000259" key="10">
    <source>
        <dbReference type="PROSITE" id="PS50112"/>
    </source>
</evidence>
<protein>
    <recommendedName>
        <fullName evidence="2">histidine kinase</fullName>
        <ecNumber evidence="2">2.7.13.3</ecNumber>
    </recommendedName>
</protein>
<dbReference type="CDD" id="cd00082">
    <property type="entry name" value="HisKA"/>
    <property type="match status" value="1"/>
</dbReference>
<dbReference type="PANTHER" id="PTHR43304:SF1">
    <property type="entry name" value="PAC DOMAIN-CONTAINING PROTEIN"/>
    <property type="match status" value="1"/>
</dbReference>
<dbReference type="Gene3D" id="3.30.565.10">
    <property type="entry name" value="Histidine kinase-like ATPase, C-terminal domain"/>
    <property type="match status" value="1"/>
</dbReference>
<dbReference type="KEGG" id="srub:C2R22_18650"/>
<dbReference type="PROSITE" id="PS50113">
    <property type="entry name" value="PAC"/>
    <property type="match status" value="3"/>
</dbReference>
<comment type="catalytic activity">
    <reaction evidence="1">
        <text>ATP + protein L-histidine = ADP + protein N-phospho-L-histidine.</text>
        <dbReference type="EC" id="2.7.13.3"/>
    </reaction>
</comment>
<dbReference type="SMART" id="SM00388">
    <property type="entry name" value="HisKA"/>
    <property type="match status" value="1"/>
</dbReference>
<sequence length="1070" mass="116758">MGRSATETRPSRATIRTLHVDDDEMFGTVTAELLESVESRLDVVSVTSAAAGLDRLAAGDIDCVVSDYDMPGGNGIEFLERVREQYPRLPFILFTGKGSEEVASDAVSVGVTDYLQKESGIDQYTVLANRVVNATEKYWTETALEQRITQQEALAALGRDALASDDLASLFDEAVRLVADGLDCEYAGVLEWQPSRDELDLRAGVGWDDVPSGASVPAGDKSQAGYTLANGEAVVVSDLDEETRFDGPGPLADYGVVSGVSVVIGATAAPWGVLGTHATDRRDFTAQDVTFVQNVANVLATAIDRHQTEERLRESESRFREIAELSPDGIFRTDTDGRFTYVSPASETLLGRSSDDLDGTPFERVVADGSLDAAREGIDRVLDGEVVRGLALTLVDADGESFEVEVSASPVRHDGRVEFVQGFARDVTEAKERERELQHSRERFQALVDAFPNGGVFLFDEDLRYTMAGGDELAEGGLTSETMRGRTPSEVFPSENAERLEESYRAALVGEKRSFEDSYQGRHYHVQTLPLRDADGTVIAGMAVAQNVTERVERERELEESRARYRTLVDNFPGGVVLYDRDLRVVAGGGTEFERADWDPTAAAGEPLRDNITPEGAEYLDTHYRAALDGEARTFQYEASGTHYQLQTIPVRDADGRVTEGIAVTQNVTERVERERKLAQLRERSRELMHTQTRAETARAAVDAAREVVGASLSGFHEVDTDGDRLEPGVMAESVDDVFETPPEFKRDADPRTRAAITWEVFKSGEPRYIPDIAADGSVAEQSPAGCVLLHPIGKHGVFVVSSPETDAYDETDRMLVDILAASLTAAMDRVEREQRLRTREKRLEAQNERLSRFASIVSHDLRSPLSVAQGRLELARTTGDDTHLDSVETAHDRMDRLIEGLLQLTIDGEGVETDRLDLATAARAAWQSVETTGATLVVETTRDVVADENRLRQLFENLFRNSVEHGSTGSGDDVGDTTVTVTVGDLDDGFFVEDDGPGIEPDRHGEVFEAGYSTSARGNGLGLRIVADVADEHGWSVTVTDGTDGGARFEFTGTDVDSQDDRGTGREGA</sequence>
<keyword evidence="13" id="KW-1185">Reference proteome</keyword>
<dbReference type="SMART" id="SM00448">
    <property type="entry name" value="REC"/>
    <property type="match status" value="1"/>
</dbReference>
<dbReference type="GO" id="GO:0000155">
    <property type="term" value="F:phosphorelay sensor kinase activity"/>
    <property type="evidence" value="ECO:0007669"/>
    <property type="project" value="InterPro"/>
</dbReference>
<dbReference type="InterPro" id="IPR000700">
    <property type="entry name" value="PAS-assoc_C"/>
</dbReference>
<dbReference type="InterPro" id="IPR005467">
    <property type="entry name" value="His_kinase_dom"/>
</dbReference>
<dbReference type="NCBIfam" id="TIGR00229">
    <property type="entry name" value="sensory_box"/>
    <property type="match status" value="2"/>
</dbReference>
<dbReference type="InterPro" id="IPR011006">
    <property type="entry name" value="CheY-like_superfamily"/>
</dbReference>
<evidence type="ECO:0000256" key="7">
    <source>
        <dbReference type="SAM" id="MobiDB-lite"/>
    </source>
</evidence>
<gene>
    <name evidence="12" type="ORF">C2R22_18650</name>
</gene>
<dbReference type="InterPro" id="IPR052162">
    <property type="entry name" value="Sensor_kinase/Photoreceptor"/>
</dbReference>
<dbReference type="Pfam" id="PF00072">
    <property type="entry name" value="Response_reg"/>
    <property type="match status" value="1"/>
</dbReference>
<dbReference type="SMART" id="SM00086">
    <property type="entry name" value="PAC"/>
    <property type="match status" value="3"/>
</dbReference>
<dbReference type="InterPro" id="IPR001789">
    <property type="entry name" value="Sig_transdc_resp-reg_receiver"/>
</dbReference>
<dbReference type="SMART" id="SM00065">
    <property type="entry name" value="GAF"/>
    <property type="match status" value="2"/>
</dbReference>
<accession>A0A2I8VNG2</accession>
<dbReference type="InterPro" id="IPR035965">
    <property type="entry name" value="PAS-like_dom_sf"/>
</dbReference>
<dbReference type="CDD" id="cd00156">
    <property type="entry name" value="REC"/>
    <property type="match status" value="1"/>
</dbReference>
<keyword evidence="5" id="KW-0418">Kinase</keyword>
<dbReference type="Pfam" id="PF13185">
    <property type="entry name" value="GAF_2"/>
    <property type="match status" value="1"/>
</dbReference>
<dbReference type="Gene3D" id="3.30.450.40">
    <property type="match status" value="2"/>
</dbReference>
<dbReference type="Pfam" id="PF02518">
    <property type="entry name" value="HATPase_c"/>
    <property type="match status" value="1"/>
</dbReference>
<dbReference type="PROSITE" id="PS50112">
    <property type="entry name" value="PAS"/>
    <property type="match status" value="1"/>
</dbReference>
<dbReference type="SUPFAM" id="SSF47384">
    <property type="entry name" value="Homodimeric domain of signal transducing histidine kinase"/>
    <property type="match status" value="1"/>
</dbReference>
<dbReference type="SUPFAM" id="SSF52172">
    <property type="entry name" value="CheY-like"/>
    <property type="match status" value="1"/>
</dbReference>
<dbReference type="CDD" id="cd00130">
    <property type="entry name" value="PAS"/>
    <property type="match status" value="1"/>
</dbReference>
<evidence type="ECO:0000256" key="2">
    <source>
        <dbReference type="ARBA" id="ARBA00012438"/>
    </source>
</evidence>
<evidence type="ECO:0000256" key="1">
    <source>
        <dbReference type="ARBA" id="ARBA00000085"/>
    </source>
</evidence>
<evidence type="ECO:0000313" key="12">
    <source>
        <dbReference type="EMBL" id="AUV83414.1"/>
    </source>
</evidence>
<proteinExistence type="predicted"/>
<organism evidence="12 13">
    <name type="scientific">Salinigranum rubrum</name>
    <dbReference type="NCBI Taxonomy" id="755307"/>
    <lineage>
        <taxon>Archaea</taxon>
        <taxon>Methanobacteriati</taxon>
        <taxon>Methanobacteriota</taxon>
        <taxon>Stenosarchaea group</taxon>
        <taxon>Halobacteria</taxon>
        <taxon>Halobacteriales</taxon>
        <taxon>Haloferacaceae</taxon>
        <taxon>Salinigranum</taxon>
    </lineage>
</organism>
<dbReference type="OrthoDB" id="8127at2157"/>
<feature type="modified residue" description="4-aspartylphosphate" evidence="6">
    <location>
        <position position="67"/>
    </location>
</feature>
<dbReference type="Pfam" id="PF01590">
    <property type="entry name" value="GAF"/>
    <property type="match status" value="1"/>
</dbReference>
<reference evidence="12 13" key="1">
    <citation type="submission" date="2018-01" db="EMBL/GenBank/DDBJ databases">
        <title>Complete genome sequence of Salinigranum rubrum GX10T, an extremely halophilic archaeon isolated from a marine solar saltern.</title>
        <authorList>
            <person name="Han S."/>
        </authorList>
    </citation>
    <scope>NUCLEOTIDE SEQUENCE [LARGE SCALE GENOMIC DNA]</scope>
    <source>
        <strain evidence="12 13">GX10</strain>
    </source>
</reference>
<dbReference type="Gene3D" id="3.30.450.20">
    <property type="entry name" value="PAS domain"/>
    <property type="match status" value="3"/>
</dbReference>
<keyword evidence="3 6" id="KW-0597">Phosphoprotein</keyword>
<dbReference type="PROSITE" id="PS50109">
    <property type="entry name" value="HIS_KIN"/>
    <property type="match status" value="1"/>
</dbReference>
<evidence type="ECO:0000256" key="3">
    <source>
        <dbReference type="ARBA" id="ARBA00022553"/>
    </source>
</evidence>
<dbReference type="InterPro" id="IPR001610">
    <property type="entry name" value="PAC"/>
</dbReference>
<dbReference type="SUPFAM" id="SSF55781">
    <property type="entry name" value="GAF domain-like"/>
    <property type="match status" value="2"/>
</dbReference>
<dbReference type="AlphaFoldDB" id="A0A2I8VNG2"/>
<dbReference type="InterPro" id="IPR003594">
    <property type="entry name" value="HATPase_dom"/>
</dbReference>
<feature type="compositionally biased region" description="Basic and acidic residues" evidence="7">
    <location>
        <begin position="1060"/>
        <end position="1070"/>
    </location>
</feature>
<evidence type="ECO:0000256" key="6">
    <source>
        <dbReference type="PROSITE-ProRule" id="PRU00169"/>
    </source>
</evidence>